<dbReference type="AlphaFoldDB" id="A0AA38CMV5"/>
<dbReference type="Gene3D" id="2.60.300.12">
    <property type="entry name" value="HesB-like domain"/>
    <property type="match status" value="1"/>
</dbReference>
<feature type="domain" description="Core" evidence="3">
    <location>
        <begin position="30"/>
        <end position="129"/>
    </location>
</feature>
<evidence type="ECO:0000259" key="3">
    <source>
        <dbReference type="Pfam" id="PF01521"/>
    </source>
</evidence>
<gene>
    <name evidence="5" type="ORF">KI387_008004</name>
</gene>
<dbReference type="SUPFAM" id="SSF89360">
    <property type="entry name" value="HesB-like domain"/>
    <property type="match status" value="1"/>
</dbReference>
<evidence type="ECO:0000256" key="2">
    <source>
        <dbReference type="ARBA" id="ARBA00057984"/>
    </source>
</evidence>
<dbReference type="InterPro" id="IPR050322">
    <property type="entry name" value="Fe-S_cluster_asmbl/transfer"/>
</dbReference>
<comment type="similarity">
    <text evidence="1">Belongs to the HesB/IscA family.</text>
</comment>
<name>A0AA38CMV5_TAXCH</name>
<dbReference type="Proteomes" id="UP000824469">
    <property type="component" value="Unassembled WGS sequence"/>
</dbReference>
<proteinExistence type="inferred from homology"/>
<feature type="domain" description="DUF4283" evidence="4">
    <location>
        <begin position="204"/>
        <end position="284"/>
    </location>
</feature>
<dbReference type="EMBL" id="JAHRHJ020000008">
    <property type="protein sequence ID" value="KAH9303600.1"/>
    <property type="molecule type" value="Genomic_DNA"/>
</dbReference>
<organism evidence="5 6">
    <name type="scientific">Taxus chinensis</name>
    <name type="common">Chinese yew</name>
    <name type="synonym">Taxus wallichiana var. chinensis</name>
    <dbReference type="NCBI Taxonomy" id="29808"/>
    <lineage>
        <taxon>Eukaryota</taxon>
        <taxon>Viridiplantae</taxon>
        <taxon>Streptophyta</taxon>
        <taxon>Embryophyta</taxon>
        <taxon>Tracheophyta</taxon>
        <taxon>Spermatophyta</taxon>
        <taxon>Pinopsida</taxon>
        <taxon>Pinidae</taxon>
        <taxon>Conifers II</taxon>
        <taxon>Cupressales</taxon>
        <taxon>Taxaceae</taxon>
        <taxon>Taxus</taxon>
    </lineage>
</organism>
<dbReference type="InterPro" id="IPR025558">
    <property type="entry name" value="DUF4283"/>
</dbReference>
<dbReference type="PANTHER" id="PTHR10072">
    <property type="entry name" value="IRON-SULFUR CLUSTER ASSEMBLY PROTEIN"/>
    <property type="match status" value="1"/>
</dbReference>
<comment type="caution">
    <text evidence="5">The sequence shown here is derived from an EMBL/GenBank/DDBJ whole genome shotgun (WGS) entry which is preliminary data.</text>
</comment>
<dbReference type="GO" id="GO:0051537">
    <property type="term" value="F:2 iron, 2 sulfur cluster binding"/>
    <property type="evidence" value="ECO:0007669"/>
    <property type="project" value="TreeGrafter"/>
</dbReference>
<evidence type="ECO:0000256" key="1">
    <source>
        <dbReference type="ARBA" id="ARBA00006718"/>
    </source>
</evidence>
<dbReference type="Pfam" id="PF01521">
    <property type="entry name" value="Fe-S_biosyn"/>
    <property type="match status" value="1"/>
</dbReference>
<accession>A0AA38CMV5</accession>
<reference evidence="5 6" key="1">
    <citation type="journal article" date="2021" name="Nat. Plants">
        <title>The Taxus genome provides insights into paclitaxel biosynthesis.</title>
        <authorList>
            <person name="Xiong X."/>
            <person name="Gou J."/>
            <person name="Liao Q."/>
            <person name="Li Y."/>
            <person name="Zhou Q."/>
            <person name="Bi G."/>
            <person name="Li C."/>
            <person name="Du R."/>
            <person name="Wang X."/>
            <person name="Sun T."/>
            <person name="Guo L."/>
            <person name="Liang H."/>
            <person name="Lu P."/>
            <person name="Wu Y."/>
            <person name="Zhang Z."/>
            <person name="Ro D.K."/>
            <person name="Shang Y."/>
            <person name="Huang S."/>
            <person name="Yan J."/>
        </authorList>
    </citation>
    <scope>NUCLEOTIDE SEQUENCE [LARGE SCALE GENOMIC DNA]</scope>
    <source>
        <strain evidence="5">Ta-2019</strain>
    </source>
</reference>
<sequence length="351" mass="39452">MVIGRTLSLARAVAERVAVAPSVRARREALTLTETAANRIRQLLEMRQKSFLKLGVKARGCNGLSYTLNYADEKGKFDELVEDKGVKVLIDPRALMHIIGTKMDFVEDRLKSEFVFINPNSKGECGCGESFSTPWAVAYKMTTSSGHASIDAGLIAGALDNGTETSEEVHPEGIRRGKDTDTPSPDIVLDLPAFDKACNWFESFSLVAYFVGRVPPEGILRQWIHNHWQPHGVKVEGVQNMTKGFFLFHFTNVEHCKAIVNHGPWFIRNTLVVFSHWTRDFQVSEQAKLKIPIWVEFPGLPLPLWGFVDQLIKPLGCLICHEKNKFYSARPQKLVCVEIDLSKDLKDTLDI</sequence>
<dbReference type="InterPro" id="IPR016092">
    <property type="entry name" value="ATAP"/>
</dbReference>
<dbReference type="InterPro" id="IPR000361">
    <property type="entry name" value="ATAP_core_dom"/>
</dbReference>
<dbReference type="PROSITE" id="PS01152">
    <property type="entry name" value="HESB"/>
    <property type="match status" value="1"/>
</dbReference>
<protein>
    <submittedName>
        <fullName evidence="5">Uncharacterized protein</fullName>
    </submittedName>
</protein>
<evidence type="ECO:0000259" key="4">
    <source>
        <dbReference type="Pfam" id="PF14111"/>
    </source>
</evidence>
<keyword evidence="6" id="KW-1185">Reference proteome</keyword>
<comment type="function">
    <text evidence="2">Involved in the assembly of mitochondrial iron-sulfur proteins. Probably involved in the binding of an intermediate of Fe/S cluster assembly.</text>
</comment>
<dbReference type="InterPro" id="IPR035903">
    <property type="entry name" value="HesB-like_dom_sf"/>
</dbReference>
<evidence type="ECO:0000313" key="6">
    <source>
        <dbReference type="Proteomes" id="UP000824469"/>
    </source>
</evidence>
<dbReference type="Pfam" id="PF14111">
    <property type="entry name" value="DUF4283"/>
    <property type="match status" value="1"/>
</dbReference>
<dbReference type="PANTHER" id="PTHR10072:SF41">
    <property type="entry name" value="IRON-SULFUR CLUSTER ASSEMBLY 1 HOMOLOG, MITOCHONDRIAL"/>
    <property type="match status" value="1"/>
</dbReference>
<dbReference type="FunFam" id="2.60.300.12:FF:000001">
    <property type="entry name" value="Iron-binding protein IscA"/>
    <property type="match status" value="1"/>
</dbReference>
<dbReference type="InterPro" id="IPR017870">
    <property type="entry name" value="FeS_cluster_insertion_CS"/>
</dbReference>
<dbReference type="GO" id="GO:0016226">
    <property type="term" value="P:iron-sulfur cluster assembly"/>
    <property type="evidence" value="ECO:0007669"/>
    <property type="project" value="InterPro"/>
</dbReference>
<dbReference type="NCBIfam" id="TIGR00049">
    <property type="entry name" value="iron-sulfur cluster assembly accessory protein"/>
    <property type="match status" value="1"/>
</dbReference>
<evidence type="ECO:0000313" key="5">
    <source>
        <dbReference type="EMBL" id="KAH9303600.1"/>
    </source>
</evidence>
<dbReference type="GO" id="GO:0005739">
    <property type="term" value="C:mitochondrion"/>
    <property type="evidence" value="ECO:0007669"/>
    <property type="project" value="TreeGrafter"/>
</dbReference>